<sequence length="209" mass="23653">MDASVFYGLTRLQDHSRSRLKATTSSAEQLLLKIADGNASDGDFSDDELDETAEVTTLSQPEESEKTATGTFGEDSENEEPLLPQPPQPKRKKKVEVKWISKEFTPTNTDCTFSQQPITSLLEPLQYFLKYFTQDIFSELAKFTNIYALQQDGIELQTTADEIKVFFGIMMRMAVLKFPRIRMYWQEGPCCISLMSTAQGTLQQTSFGK</sequence>
<evidence type="ECO:0000259" key="2">
    <source>
        <dbReference type="Pfam" id="PF13843"/>
    </source>
</evidence>
<dbReference type="Pfam" id="PF13843">
    <property type="entry name" value="DDE_Tnp_1_7"/>
    <property type="match status" value="1"/>
</dbReference>
<dbReference type="EMBL" id="JARKHS020020141">
    <property type="protein sequence ID" value="KAK8771087.1"/>
    <property type="molecule type" value="Genomic_DNA"/>
</dbReference>
<accession>A0AAQ4E8K5</accession>
<feature type="domain" description="PiggyBac transposable element-derived protein" evidence="2">
    <location>
        <begin position="124"/>
        <end position="188"/>
    </location>
</feature>
<dbReference type="PANTHER" id="PTHR47272:SF1">
    <property type="entry name" value="PIGGYBAC TRANSPOSABLE ELEMENT-DERIVED PROTEIN 3-LIKE"/>
    <property type="match status" value="1"/>
</dbReference>
<dbReference type="AlphaFoldDB" id="A0AAQ4E8K5"/>
<evidence type="ECO:0000256" key="1">
    <source>
        <dbReference type="SAM" id="MobiDB-lite"/>
    </source>
</evidence>
<name>A0AAQ4E8K5_AMBAM</name>
<comment type="caution">
    <text evidence="3">The sequence shown here is derived from an EMBL/GenBank/DDBJ whole genome shotgun (WGS) entry which is preliminary data.</text>
</comment>
<proteinExistence type="predicted"/>
<feature type="compositionally biased region" description="Acidic residues" evidence="1">
    <location>
        <begin position="43"/>
        <end position="53"/>
    </location>
</feature>
<gene>
    <name evidence="3" type="ORF">V5799_025666</name>
</gene>
<dbReference type="PANTHER" id="PTHR47272">
    <property type="entry name" value="DDE_TNP_1_7 DOMAIN-CONTAINING PROTEIN"/>
    <property type="match status" value="1"/>
</dbReference>
<protein>
    <recommendedName>
        <fullName evidence="2">PiggyBac transposable element-derived protein domain-containing protein</fullName>
    </recommendedName>
</protein>
<dbReference type="Proteomes" id="UP001321473">
    <property type="component" value="Unassembled WGS sequence"/>
</dbReference>
<organism evidence="3 4">
    <name type="scientific">Amblyomma americanum</name>
    <name type="common">Lone star tick</name>
    <dbReference type="NCBI Taxonomy" id="6943"/>
    <lineage>
        <taxon>Eukaryota</taxon>
        <taxon>Metazoa</taxon>
        <taxon>Ecdysozoa</taxon>
        <taxon>Arthropoda</taxon>
        <taxon>Chelicerata</taxon>
        <taxon>Arachnida</taxon>
        <taxon>Acari</taxon>
        <taxon>Parasitiformes</taxon>
        <taxon>Ixodida</taxon>
        <taxon>Ixodoidea</taxon>
        <taxon>Ixodidae</taxon>
        <taxon>Amblyomminae</taxon>
        <taxon>Amblyomma</taxon>
    </lineage>
</organism>
<feature type="region of interest" description="Disordered" evidence="1">
    <location>
        <begin position="37"/>
        <end position="93"/>
    </location>
</feature>
<dbReference type="InterPro" id="IPR029526">
    <property type="entry name" value="PGBD"/>
</dbReference>
<keyword evidence="4" id="KW-1185">Reference proteome</keyword>
<reference evidence="3 4" key="1">
    <citation type="journal article" date="2023" name="Arcadia Sci">
        <title>De novo assembly of a long-read Amblyomma americanum tick genome.</title>
        <authorList>
            <person name="Chou S."/>
            <person name="Poskanzer K.E."/>
            <person name="Rollins M."/>
            <person name="Thuy-Boun P.S."/>
        </authorList>
    </citation>
    <scope>NUCLEOTIDE SEQUENCE [LARGE SCALE GENOMIC DNA]</scope>
    <source>
        <strain evidence="3">F_SG_1</strain>
        <tissue evidence="3">Salivary glands</tissue>
    </source>
</reference>
<evidence type="ECO:0000313" key="3">
    <source>
        <dbReference type="EMBL" id="KAK8771087.1"/>
    </source>
</evidence>
<evidence type="ECO:0000313" key="4">
    <source>
        <dbReference type="Proteomes" id="UP001321473"/>
    </source>
</evidence>